<comment type="caution">
    <text evidence="5">The sequence shown here is derived from an EMBL/GenBank/DDBJ whole genome shotgun (WGS) entry which is preliminary data.</text>
</comment>
<evidence type="ECO:0000256" key="3">
    <source>
        <dbReference type="ARBA" id="ARBA00023163"/>
    </source>
</evidence>
<keyword evidence="6" id="KW-1185">Reference proteome</keyword>
<organism evidence="5 6">
    <name type="scientific">Paenibacillus agricola</name>
    <dbReference type="NCBI Taxonomy" id="2716264"/>
    <lineage>
        <taxon>Bacteria</taxon>
        <taxon>Bacillati</taxon>
        <taxon>Bacillota</taxon>
        <taxon>Bacilli</taxon>
        <taxon>Bacillales</taxon>
        <taxon>Paenibacillaceae</taxon>
        <taxon>Paenibacillus</taxon>
    </lineage>
</organism>
<dbReference type="RefSeq" id="WP_166150134.1">
    <property type="nucleotide sequence ID" value="NZ_JAAOIW010000004.1"/>
</dbReference>
<evidence type="ECO:0000259" key="4">
    <source>
        <dbReference type="PROSITE" id="PS50995"/>
    </source>
</evidence>
<dbReference type="InterPro" id="IPR036390">
    <property type="entry name" value="WH_DNA-bd_sf"/>
</dbReference>
<dbReference type="InterPro" id="IPR000835">
    <property type="entry name" value="HTH_MarR-typ"/>
</dbReference>
<evidence type="ECO:0000313" key="6">
    <source>
        <dbReference type="Proteomes" id="UP001165962"/>
    </source>
</evidence>
<keyword evidence="3" id="KW-0804">Transcription</keyword>
<dbReference type="Pfam" id="PF01047">
    <property type="entry name" value="MarR"/>
    <property type="match status" value="1"/>
</dbReference>
<name>A0ABX0J3B3_9BACL</name>
<feature type="domain" description="HTH marR-type" evidence="4">
    <location>
        <begin position="6"/>
        <end position="138"/>
    </location>
</feature>
<dbReference type="PROSITE" id="PS50995">
    <property type="entry name" value="HTH_MARR_2"/>
    <property type="match status" value="1"/>
</dbReference>
<dbReference type="SMART" id="SM00347">
    <property type="entry name" value="HTH_MARR"/>
    <property type="match status" value="1"/>
</dbReference>
<dbReference type="InterPro" id="IPR036388">
    <property type="entry name" value="WH-like_DNA-bd_sf"/>
</dbReference>
<dbReference type="PANTHER" id="PTHR42756:SF1">
    <property type="entry name" value="TRANSCRIPTIONAL REPRESSOR OF EMRAB OPERON"/>
    <property type="match status" value="1"/>
</dbReference>
<evidence type="ECO:0000313" key="5">
    <source>
        <dbReference type="EMBL" id="NHN30779.1"/>
    </source>
</evidence>
<evidence type="ECO:0000256" key="2">
    <source>
        <dbReference type="ARBA" id="ARBA00023125"/>
    </source>
</evidence>
<protein>
    <submittedName>
        <fullName evidence="5">MarR family transcriptional regulator</fullName>
    </submittedName>
</protein>
<keyword evidence="2" id="KW-0238">DNA-binding</keyword>
<dbReference type="PANTHER" id="PTHR42756">
    <property type="entry name" value="TRANSCRIPTIONAL REGULATOR, MARR"/>
    <property type="match status" value="1"/>
</dbReference>
<dbReference type="PRINTS" id="PR00598">
    <property type="entry name" value="HTHMARR"/>
</dbReference>
<evidence type="ECO:0000256" key="1">
    <source>
        <dbReference type="ARBA" id="ARBA00023015"/>
    </source>
</evidence>
<reference evidence="5" key="1">
    <citation type="submission" date="2020-03" db="EMBL/GenBank/DDBJ databases">
        <title>Draft sequencing of Paenibacilllus sp. S3N08.</title>
        <authorList>
            <person name="Kim D.-U."/>
        </authorList>
    </citation>
    <scope>NUCLEOTIDE SEQUENCE</scope>
    <source>
        <strain evidence="5">S3N08</strain>
    </source>
</reference>
<dbReference type="SUPFAM" id="SSF46785">
    <property type="entry name" value="Winged helix' DNA-binding domain"/>
    <property type="match status" value="1"/>
</dbReference>
<dbReference type="EMBL" id="JAAOIW010000004">
    <property type="protein sequence ID" value="NHN30779.1"/>
    <property type="molecule type" value="Genomic_DNA"/>
</dbReference>
<accession>A0ABX0J3B3</accession>
<keyword evidence="1" id="KW-0805">Transcription regulation</keyword>
<sequence length="159" mass="18416">MDIYTSDSLHFVFSKVMRTHWHKMHELLQHQEVFPGQPPLLFALSRKDGQSQKELAEQLHIQPATITVMLNRMVKTGLVERKQDDKDQRVSRVFLTQKGKLAHTEVRETFKAMDTQCFGNFSEEDKQLLRRLMLQVYDNLVESKEADCTGKPGESPANT</sequence>
<dbReference type="Proteomes" id="UP001165962">
    <property type="component" value="Unassembled WGS sequence"/>
</dbReference>
<proteinExistence type="predicted"/>
<dbReference type="Gene3D" id="1.10.10.10">
    <property type="entry name" value="Winged helix-like DNA-binding domain superfamily/Winged helix DNA-binding domain"/>
    <property type="match status" value="1"/>
</dbReference>
<gene>
    <name evidence="5" type="ORF">G9U52_13135</name>
</gene>